<gene>
    <name evidence="1" type="ORF">LQV63_22545</name>
</gene>
<name>A0ABS8YLJ1_9BACL</name>
<comment type="caution">
    <text evidence="1">The sequence shown here is derived from an EMBL/GenBank/DDBJ whole genome shotgun (WGS) entry which is preliminary data.</text>
</comment>
<accession>A0ABS8YLJ1</accession>
<dbReference type="RefSeq" id="WP_233698359.1">
    <property type="nucleotide sequence ID" value="NZ_JAJNBZ010000023.1"/>
</dbReference>
<dbReference type="EMBL" id="JAJNBZ010000023">
    <property type="protein sequence ID" value="MCE5172064.1"/>
    <property type="molecule type" value="Genomic_DNA"/>
</dbReference>
<evidence type="ECO:0000313" key="2">
    <source>
        <dbReference type="Proteomes" id="UP001199916"/>
    </source>
</evidence>
<sequence length="294" mass="33521">MNLLNDNKPLISRACLLFVTLVLIIAGCSSSKTDETNSKIEPVAAIYYSTDLPNEKIGDGLSYLFLIDQQGKHMTIKKRGLELNSIIPYKGALLLNQKNELLSIKQDSDLIKSTSFEEDCKVYAGYGQSSGQVNDQNTFYSIYNQSFSSDRKHYISKIRWGDQTNNYCKDINEYIEVSGDDGSSIYFISSETEDGNKKSFHKLSLENDKLIMTKTFLEQVKTDGRFMFTKLIPYSNDMVGIYADLVGAKVELNLIQIDKDNKTPLKKHPLVQYDRSNSHYYFFNKESIYVSILQ</sequence>
<evidence type="ECO:0008006" key="3">
    <source>
        <dbReference type="Google" id="ProtNLM"/>
    </source>
</evidence>
<dbReference type="Proteomes" id="UP001199916">
    <property type="component" value="Unassembled WGS sequence"/>
</dbReference>
<reference evidence="1 2" key="1">
    <citation type="submission" date="2021-11" db="EMBL/GenBank/DDBJ databases">
        <title>Draft genome sequence of Paenibacillus profundus YoMME, a new Gram-positive bacteria with exoelectrogenic properties.</title>
        <authorList>
            <person name="Hubenova Y."/>
            <person name="Hubenova E."/>
            <person name="Manasiev Y."/>
            <person name="Peykov S."/>
            <person name="Mitov M."/>
        </authorList>
    </citation>
    <scope>NUCLEOTIDE SEQUENCE [LARGE SCALE GENOMIC DNA]</scope>
    <source>
        <strain evidence="1 2">YoMME</strain>
    </source>
</reference>
<organism evidence="1 2">
    <name type="scientific">Paenibacillus profundus</name>
    <dbReference type="NCBI Taxonomy" id="1173085"/>
    <lineage>
        <taxon>Bacteria</taxon>
        <taxon>Bacillati</taxon>
        <taxon>Bacillota</taxon>
        <taxon>Bacilli</taxon>
        <taxon>Bacillales</taxon>
        <taxon>Paenibacillaceae</taxon>
        <taxon>Paenibacillus</taxon>
    </lineage>
</organism>
<keyword evidence="2" id="KW-1185">Reference proteome</keyword>
<evidence type="ECO:0000313" key="1">
    <source>
        <dbReference type="EMBL" id="MCE5172064.1"/>
    </source>
</evidence>
<protein>
    <recommendedName>
        <fullName evidence="3">Lipoprotein</fullName>
    </recommendedName>
</protein>
<proteinExistence type="predicted"/>